<reference evidence="2" key="1">
    <citation type="journal article" date="2023" name="Plant J.">
        <title>Genome sequences and population genomics provide insights into the demographic history, inbreeding, and mutation load of two 'living fossil' tree species of Dipteronia.</title>
        <authorList>
            <person name="Feng Y."/>
            <person name="Comes H.P."/>
            <person name="Chen J."/>
            <person name="Zhu S."/>
            <person name="Lu R."/>
            <person name="Zhang X."/>
            <person name="Li P."/>
            <person name="Qiu J."/>
            <person name="Olsen K.M."/>
            <person name="Qiu Y."/>
        </authorList>
    </citation>
    <scope>NUCLEOTIDE SEQUENCE</scope>
    <source>
        <strain evidence="2">KIB01</strain>
    </source>
</reference>
<dbReference type="EMBL" id="JANJYI010000003">
    <property type="protein sequence ID" value="KAK2655446.1"/>
    <property type="molecule type" value="Genomic_DNA"/>
</dbReference>
<dbReference type="InterPro" id="IPR052035">
    <property type="entry name" value="ZnF_BED_domain_contain"/>
</dbReference>
<feature type="region of interest" description="Disordered" evidence="1">
    <location>
        <begin position="1"/>
        <end position="46"/>
    </location>
</feature>
<dbReference type="PANTHER" id="PTHR46481:SF6">
    <property type="entry name" value="ZINC FINGER BED DOMAIN-CONTAINING PROTEIN RICESLEEPER 2-LIKE"/>
    <property type="match status" value="1"/>
</dbReference>
<evidence type="ECO:0000256" key="1">
    <source>
        <dbReference type="SAM" id="MobiDB-lite"/>
    </source>
</evidence>
<gene>
    <name evidence="2" type="ORF">Ddye_008498</name>
</gene>
<dbReference type="Proteomes" id="UP001280121">
    <property type="component" value="Unassembled WGS sequence"/>
</dbReference>
<dbReference type="InterPro" id="IPR012337">
    <property type="entry name" value="RNaseH-like_sf"/>
</dbReference>
<dbReference type="PANTHER" id="PTHR46481">
    <property type="entry name" value="ZINC FINGER BED DOMAIN-CONTAINING PROTEIN 4"/>
    <property type="match status" value="1"/>
</dbReference>
<feature type="compositionally biased region" description="Polar residues" evidence="1">
    <location>
        <begin position="29"/>
        <end position="39"/>
    </location>
</feature>
<evidence type="ECO:0000313" key="2">
    <source>
        <dbReference type="EMBL" id="KAK2655446.1"/>
    </source>
</evidence>
<evidence type="ECO:0000313" key="3">
    <source>
        <dbReference type="Proteomes" id="UP001280121"/>
    </source>
</evidence>
<proteinExistence type="predicted"/>
<organism evidence="2 3">
    <name type="scientific">Dipteronia dyeriana</name>
    <dbReference type="NCBI Taxonomy" id="168575"/>
    <lineage>
        <taxon>Eukaryota</taxon>
        <taxon>Viridiplantae</taxon>
        <taxon>Streptophyta</taxon>
        <taxon>Embryophyta</taxon>
        <taxon>Tracheophyta</taxon>
        <taxon>Spermatophyta</taxon>
        <taxon>Magnoliopsida</taxon>
        <taxon>eudicotyledons</taxon>
        <taxon>Gunneridae</taxon>
        <taxon>Pentapetalae</taxon>
        <taxon>rosids</taxon>
        <taxon>malvids</taxon>
        <taxon>Sapindales</taxon>
        <taxon>Sapindaceae</taxon>
        <taxon>Hippocastanoideae</taxon>
        <taxon>Acereae</taxon>
        <taxon>Dipteronia</taxon>
    </lineage>
</organism>
<comment type="caution">
    <text evidence="2">The sequence shown here is derived from an EMBL/GenBank/DDBJ whole genome shotgun (WGS) entry which is preliminary data.</text>
</comment>
<sequence length="200" mass="23022">MDSSSNNDVIPSLGEEEEGNNTMEPVEANSKSDTHTGSGQDRKRKRTSAVWSSFVIVGKNAQGKEHCKCKYYGKQYICEGTHGTDGLKEIDGVIHKVRESVKYARALQTRKQKFLECIKRVHLDSKRGLRQDVPTRWNSTYLMLDSAIYYRLAWTALELANSNYKYCPSESEWENVEKLCKFLRHFYDTTNLFLGTKYPT</sequence>
<name>A0AAD9XA28_9ROSI</name>
<dbReference type="AlphaFoldDB" id="A0AAD9XA28"/>
<dbReference type="SUPFAM" id="SSF53098">
    <property type="entry name" value="Ribonuclease H-like"/>
    <property type="match status" value="1"/>
</dbReference>
<protein>
    <submittedName>
        <fullName evidence="2">Uncharacterized protein</fullName>
    </submittedName>
</protein>
<accession>A0AAD9XA28</accession>
<keyword evidence="3" id="KW-1185">Reference proteome</keyword>